<accession>A0ABP9SSY4</accession>
<gene>
    <name evidence="1" type="ORF">GCM10023346_43440</name>
</gene>
<dbReference type="EMBL" id="BAABKK010000032">
    <property type="protein sequence ID" value="GAA5200715.1"/>
    <property type="molecule type" value="Genomic_DNA"/>
</dbReference>
<proteinExistence type="predicted"/>
<sequence length="76" mass="8103">MLQDTQAHASFPEARPESNKVQYLASEPVEAGEDELVAGSVGRRERFIKLGPAGFGAAGVIDVDVFRVDAGIDQCI</sequence>
<name>A0ABP9SSY4_9MICC</name>
<reference evidence="2" key="1">
    <citation type="journal article" date="2019" name="Int. J. Syst. Evol. Microbiol.">
        <title>The Global Catalogue of Microorganisms (GCM) 10K type strain sequencing project: providing services to taxonomists for standard genome sequencing and annotation.</title>
        <authorList>
            <consortium name="The Broad Institute Genomics Platform"/>
            <consortium name="The Broad Institute Genome Sequencing Center for Infectious Disease"/>
            <person name="Wu L."/>
            <person name="Ma J."/>
        </authorList>
    </citation>
    <scope>NUCLEOTIDE SEQUENCE [LARGE SCALE GENOMIC DNA]</scope>
    <source>
        <strain evidence="2">JCM 18514</strain>
    </source>
</reference>
<keyword evidence="2" id="KW-1185">Reference proteome</keyword>
<comment type="caution">
    <text evidence="1">The sequence shown here is derived from an EMBL/GenBank/DDBJ whole genome shotgun (WGS) entry which is preliminary data.</text>
</comment>
<organism evidence="1 2">
    <name type="scientific">Arthrobacter gyeryongensis</name>
    <dbReference type="NCBI Taxonomy" id="1650592"/>
    <lineage>
        <taxon>Bacteria</taxon>
        <taxon>Bacillati</taxon>
        <taxon>Actinomycetota</taxon>
        <taxon>Actinomycetes</taxon>
        <taxon>Micrococcales</taxon>
        <taxon>Micrococcaceae</taxon>
        <taxon>Arthrobacter</taxon>
    </lineage>
</organism>
<evidence type="ECO:0000313" key="1">
    <source>
        <dbReference type="EMBL" id="GAA5200715.1"/>
    </source>
</evidence>
<protein>
    <submittedName>
        <fullName evidence="1">Uncharacterized protein</fullName>
    </submittedName>
</protein>
<evidence type="ECO:0000313" key="2">
    <source>
        <dbReference type="Proteomes" id="UP001500200"/>
    </source>
</evidence>
<dbReference type="Proteomes" id="UP001500200">
    <property type="component" value="Unassembled WGS sequence"/>
</dbReference>